<proteinExistence type="predicted"/>
<evidence type="ECO:0000313" key="3">
    <source>
        <dbReference type="Proteomes" id="UP000762676"/>
    </source>
</evidence>
<feature type="region of interest" description="Disordered" evidence="1">
    <location>
        <begin position="48"/>
        <end position="83"/>
    </location>
</feature>
<sequence length="83" mass="8687">MAPVTVTGCMFSLHSDSAICARSAVWKDDTSIGRSRDELALARLTAGRQLSWGDHEPGPGRGRGQNTSAAAADPSPTDTQTDT</sequence>
<dbReference type="EMBL" id="BMAT01006464">
    <property type="protein sequence ID" value="GFS13238.1"/>
    <property type="molecule type" value="Genomic_DNA"/>
</dbReference>
<accession>A0AAV4IV31</accession>
<protein>
    <submittedName>
        <fullName evidence="2">Uncharacterized protein</fullName>
    </submittedName>
</protein>
<gene>
    <name evidence="2" type="ORF">ElyMa_003132300</name>
</gene>
<reference evidence="2 3" key="1">
    <citation type="journal article" date="2021" name="Elife">
        <title>Chloroplast acquisition without the gene transfer in kleptoplastic sea slugs, Plakobranchus ocellatus.</title>
        <authorList>
            <person name="Maeda T."/>
            <person name="Takahashi S."/>
            <person name="Yoshida T."/>
            <person name="Shimamura S."/>
            <person name="Takaki Y."/>
            <person name="Nagai Y."/>
            <person name="Toyoda A."/>
            <person name="Suzuki Y."/>
            <person name="Arimoto A."/>
            <person name="Ishii H."/>
            <person name="Satoh N."/>
            <person name="Nishiyama T."/>
            <person name="Hasebe M."/>
            <person name="Maruyama T."/>
            <person name="Minagawa J."/>
            <person name="Obokata J."/>
            <person name="Shigenobu S."/>
        </authorList>
    </citation>
    <scope>NUCLEOTIDE SEQUENCE [LARGE SCALE GENOMIC DNA]</scope>
</reference>
<comment type="caution">
    <text evidence="2">The sequence shown here is derived from an EMBL/GenBank/DDBJ whole genome shotgun (WGS) entry which is preliminary data.</text>
</comment>
<evidence type="ECO:0000256" key="1">
    <source>
        <dbReference type="SAM" id="MobiDB-lite"/>
    </source>
</evidence>
<organism evidence="2 3">
    <name type="scientific">Elysia marginata</name>
    <dbReference type="NCBI Taxonomy" id="1093978"/>
    <lineage>
        <taxon>Eukaryota</taxon>
        <taxon>Metazoa</taxon>
        <taxon>Spiralia</taxon>
        <taxon>Lophotrochozoa</taxon>
        <taxon>Mollusca</taxon>
        <taxon>Gastropoda</taxon>
        <taxon>Heterobranchia</taxon>
        <taxon>Euthyneura</taxon>
        <taxon>Panpulmonata</taxon>
        <taxon>Sacoglossa</taxon>
        <taxon>Placobranchoidea</taxon>
        <taxon>Plakobranchidae</taxon>
        <taxon>Elysia</taxon>
    </lineage>
</organism>
<keyword evidence="3" id="KW-1185">Reference proteome</keyword>
<dbReference type="Proteomes" id="UP000762676">
    <property type="component" value="Unassembled WGS sequence"/>
</dbReference>
<dbReference type="AlphaFoldDB" id="A0AAV4IV31"/>
<name>A0AAV4IV31_9GAST</name>
<evidence type="ECO:0000313" key="2">
    <source>
        <dbReference type="EMBL" id="GFS13238.1"/>
    </source>
</evidence>